<gene>
    <name evidence="2" type="ORF">SAMN04488519_101174</name>
</gene>
<evidence type="ECO:0000313" key="2">
    <source>
        <dbReference type="EMBL" id="SFN62310.1"/>
    </source>
</evidence>
<feature type="transmembrane region" description="Helical" evidence="1">
    <location>
        <begin position="88"/>
        <end position="108"/>
    </location>
</feature>
<name>A0A1I5AIX9_9BACT</name>
<keyword evidence="1" id="KW-1133">Transmembrane helix</keyword>
<sequence length="229" mass="26744">MKLTRDQIDQLKKLISYKGYPEIDVQYEILDHVACKVEALLDENSKLGLDDAFRKVHSSFGIFGFSTLEESYKKAIEKRIRKSYWQELTLLLKSFRIFYPILLGLLIYQATLFLNDPQAWVLFLAGFLILGTSIFVIRYWKSHQAYKSYASYIGSTHIFQIINLGTLCAVYSYQFVYKNTEDTSLLFTYLFKGAIILVLIWYSLSLFILPRLLEKSIAETQKLKTLYET</sequence>
<feature type="transmembrane region" description="Helical" evidence="1">
    <location>
        <begin position="120"/>
        <end position="140"/>
    </location>
</feature>
<keyword evidence="1" id="KW-0472">Membrane</keyword>
<feature type="transmembrane region" description="Helical" evidence="1">
    <location>
        <begin position="152"/>
        <end position="174"/>
    </location>
</feature>
<dbReference type="STRING" id="226506.SAMN04488519_101174"/>
<dbReference type="RefSeq" id="WP_091649661.1">
    <property type="nucleotide sequence ID" value="NZ_FOVW01000001.1"/>
</dbReference>
<feature type="transmembrane region" description="Helical" evidence="1">
    <location>
        <begin position="186"/>
        <end position="209"/>
    </location>
</feature>
<accession>A0A1I5AIX9</accession>
<dbReference type="Proteomes" id="UP000199564">
    <property type="component" value="Unassembled WGS sequence"/>
</dbReference>
<keyword evidence="3" id="KW-1185">Reference proteome</keyword>
<organism evidence="2 3">
    <name type="scientific">Algoriphagus ornithinivorans</name>
    <dbReference type="NCBI Taxonomy" id="226506"/>
    <lineage>
        <taxon>Bacteria</taxon>
        <taxon>Pseudomonadati</taxon>
        <taxon>Bacteroidota</taxon>
        <taxon>Cytophagia</taxon>
        <taxon>Cytophagales</taxon>
        <taxon>Cyclobacteriaceae</taxon>
        <taxon>Algoriphagus</taxon>
    </lineage>
</organism>
<protein>
    <submittedName>
        <fullName evidence="2">Uncharacterized protein</fullName>
    </submittedName>
</protein>
<dbReference type="AlphaFoldDB" id="A0A1I5AIX9"/>
<evidence type="ECO:0000313" key="3">
    <source>
        <dbReference type="Proteomes" id="UP000199564"/>
    </source>
</evidence>
<evidence type="ECO:0000256" key="1">
    <source>
        <dbReference type="SAM" id="Phobius"/>
    </source>
</evidence>
<dbReference type="EMBL" id="FOVW01000001">
    <property type="protein sequence ID" value="SFN62310.1"/>
    <property type="molecule type" value="Genomic_DNA"/>
</dbReference>
<proteinExistence type="predicted"/>
<reference evidence="3" key="1">
    <citation type="submission" date="2016-10" db="EMBL/GenBank/DDBJ databases">
        <authorList>
            <person name="Varghese N."/>
            <person name="Submissions S."/>
        </authorList>
    </citation>
    <scope>NUCLEOTIDE SEQUENCE [LARGE SCALE GENOMIC DNA]</scope>
    <source>
        <strain evidence="3">DSM 15282</strain>
    </source>
</reference>
<keyword evidence="1" id="KW-0812">Transmembrane</keyword>